<dbReference type="VEuPathDB" id="VectorBase:AARA21_013144"/>
<dbReference type="PANTHER" id="PTHR11008:SF9">
    <property type="entry name" value="PROTEIN TAKEOUT-LIKE PROTEIN"/>
    <property type="match status" value="1"/>
</dbReference>
<dbReference type="GeneID" id="120906041"/>
<proteinExistence type="predicted"/>
<dbReference type="RefSeq" id="XP_040173375.1">
    <property type="nucleotide sequence ID" value="XM_040317441.1"/>
</dbReference>
<dbReference type="VEuPathDB" id="VectorBase:AARA001005"/>
<dbReference type="KEGG" id="aara:120906041"/>
<dbReference type="Proteomes" id="UP000075840">
    <property type="component" value="Unassembled WGS sequence"/>
</dbReference>
<dbReference type="Pfam" id="PF06585">
    <property type="entry name" value="JHBP"/>
    <property type="match status" value="1"/>
</dbReference>
<dbReference type="AlphaFoldDB" id="A0A182HIE5"/>
<dbReference type="InterPro" id="IPR038606">
    <property type="entry name" value="To_sf"/>
</dbReference>
<sequence length="288" mass="31465">MQRASVLLSLLLLVVVGRVATEADPESQGQTVSVPPAAQSLTDPLPFDEPTVERFFTAVKSQLRCGYPMFGIPSLVPLKLSYTLKTSFDLLSLKKINVVASNFTVYGLNDFTWDPSRTRFTRTSATVPLSFPNVTAFAHTSLNGANGTSYVQLRNVTVRLDAQYEEKDDLLYVTELGGSILLEDAKVKIASLFPKSAKLSKIWNKAIGKSLPILVELFNGGKLKIEYLSRLLSGAKFYAMNTINNALNTHGLSFDRLVESMAKFADGSPDSLQCDGTASDTLVGWLRA</sequence>
<evidence type="ECO:0000313" key="2">
    <source>
        <dbReference type="Proteomes" id="UP000075840"/>
    </source>
</evidence>
<dbReference type="EnsemblMetazoa" id="AARA001005-RA">
    <property type="protein sequence ID" value="AARA001005-PA"/>
    <property type="gene ID" value="AARA001005"/>
</dbReference>
<accession>A0A182HIE5</accession>
<protein>
    <submittedName>
        <fullName evidence="1">Uncharacterized protein</fullName>
    </submittedName>
</protein>
<dbReference type="SMART" id="SM00700">
    <property type="entry name" value="JHBP"/>
    <property type="match status" value="1"/>
</dbReference>
<organism evidence="1 2">
    <name type="scientific">Anopheles arabiensis</name>
    <name type="common">Mosquito</name>
    <dbReference type="NCBI Taxonomy" id="7173"/>
    <lineage>
        <taxon>Eukaryota</taxon>
        <taxon>Metazoa</taxon>
        <taxon>Ecdysozoa</taxon>
        <taxon>Arthropoda</taxon>
        <taxon>Hexapoda</taxon>
        <taxon>Insecta</taxon>
        <taxon>Pterygota</taxon>
        <taxon>Neoptera</taxon>
        <taxon>Endopterygota</taxon>
        <taxon>Diptera</taxon>
        <taxon>Nematocera</taxon>
        <taxon>Culicoidea</taxon>
        <taxon>Culicidae</taxon>
        <taxon>Anophelinae</taxon>
        <taxon>Anopheles</taxon>
    </lineage>
</organism>
<name>A0A182HIE5_ANOAR</name>
<dbReference type="EMBL" id="APCN01003932">
    <property type="status" value="NOT_ANNOTATED_CDS"/>
    <property type="molecule type" value="Genomic_DNA"/>
</dbReference>
<dbReference type="PANTHER" id="PTHR11008">
    <property type="entry name" value="PROTEIN TAKEOUT-LIKE PROTEIN"/>
    <property type="match status" value="1"/>
</dbReference>
<dbReference type="Gene3D" id="3.15.10.30">
    <property type="entry name" value="Haemolymph juvenile hormone binding protein"/>
    <property type="match status" value="1"/>
</dbReference>
<reference evidence="1" key="1">
    <citation type="submission" date="2022-08" db="UniProtKB">
        <authorList>
            <consortium name="EnsemblMetazoa"/>
        </authorList>
    </citation>
    <scope>IDENTIFICATION</scope>
    <source>
        <strain evidence="1">Dongola</strain>
    </source>
</reference>
<keyword evidence="2" id="KW-1185">Reference proteome</keyword>
<evidence type="ECO:0000313" key="1">
    <source>
        <dbReference type="EnsemblMetazoa" id="AARA001005-PA"/>
    </source>
</evidence>
<dbReference type="InterPro" id="IPR010562">
    <property type="entry name" value="Haemolymph_juvenile_hormone-bd"/>
</dbReference>